<feature type="domain" description="Thioredoxin" evidence="7">
    <location>
        <begin position="83"/>
        <end position="255"/>
    </location>
</feature>
<keyword evidence="2" id="KW-0732">Signal</keyword>
<dbReference type="AlphaFoldDB" id="A0A0C1R0E0"/>
<dbReference type="EMBL" id="JHEG02000058">
    <property type="protein sequence ID" value="KIE09303.1"/>
    <property type="molecule type" value="Genomic_DNA"/>
</dbReference>
<keyword evidence="10" id="KW-1185">Reference proteome</keyword>
<organism evidence="9">
    <name type="scientific">Tolypothrix bouteillei VB521301</name>
    <dbReference type="NCBI Taxonomy" id="1479485"/>
    <lineage>
        <taxon>Bacteria</taxon>
        <taxon>Bacillati</taxon>
        <taxon>Cyanobacteriota</taxon>
        <taxon>Cyanophyceae</taxon>
        <taxon>Nostocales</taxon>
        <taxon>Tolypothrichaceae</taxon>
        <taxon>Tolypothrix</taxon>
    </lineage>
</organism>
<evidence type="ECO:0000259" key="7">
    <source>
        <dbReference type="PROSITE" id="PS51352"/>
    </source>
</evidence>
<sequence length="256" mass="28876">MYAFSYLVGKLLLWLRSFAVVGFIGLVMSWSLPAQAARINPQLEQQVLQILREHPEAIVESVQAYQQKQRSQIQQAQQTFVQQMKTDPLSVIGQSPTTGSKDLKILLVEFSDFECPYCAQAYKTLKKFMVEHQDEVTLVYKHFPLTNIHPQAVPAATAAWAAQQQGKFWEYQDALFTNQKQLGEQFYLDTANKLNLDLDKFKSDRVLATAAIEKDSQLAQTLGLSGTPFFIMNGEVLSGAIQLGEIEALLTRVRKS</sequence>
<dbReference type="InterPro" id="IPR036249">
    <property type="entry name" value="Thioredoxin-like_sf"/>
</dbReference>
<dbReference type="RefSeq" id="WP_038089015.1">
    <property type="nucleotide sequence ID" value="NZ_JHEG04000001.1"/>
</dbReference>
<dbReference type="InterPro" id="IPR013766">
    <property type="entry name" value="Thioredoxin_domain"/>
</dbReference>
<evidence type="ECO:0000256" key="2">
    <source>
        <dbReference type="ARBA" id="ARBA00022729"/>
    </source>
</evidence>
<protein>
    <submittedName>
        <fullName evidence="9">DSBA oxidoreductase</fullName>
    </submittedName>
    <submittedName>
        <fullName evidence="8">DsbA family protein</fullName>
    </submittedName>
</protein>
<feature type="transmembrane region" description="Helical" evidence="6">
    <location>
        <begin position="12"/>
        <end position="32"/>
    </location>
</feature>
<reference evidence="9" key="1">
    <citation type="journal article" date="2015" name="Genome Announc.">
        <title>Draft Genome Sequence of Tolypothrix boutellei Strain VB521301.</title>
        <authorList>
            <person name="Chandrababunaidu M.M."/>
            <person name="Singh D."/>
            <person name="Sen D."/>
            <person name="Bhan S."/>
            <person name="Das S."/>
            <person name="Gupta A."/>
            <person name="Adhikary S.P."/>
            <person name="Tripathy S."/>
        </authorList>
    </citation>
    <scope>NUCLEOTIDE SEQUENCE</scope>
    <source>
        <strain evidence="9">VB521301</strain>
    </source>
</reference>
<dbReference type="PANTHER" id="PTHR13887:SF14">
    <property type="entry name" value="DISULFIDE BOND FORMATION PROTEIN D"/>
    <property type="match status" value="1"/>
</dbReference>
<dbReference type="PANTHER" id="PTHR13887">
    <property type="entry name" value="GLUTATHIONE S-TRANSFERASE KAPPA"/>
    <property type="match status" value="1"/>
</dbReference>
<accession>A0A0C1R0E0</accession>
<name>A0A0C1R0E0_9CYAN</name>
<evidence type="ECO:0000256" key="5">
    <source>
        <dbReference type="ARBA" id="ARBA00023284"/>
    </source>
</evidence>
<comment type="caution">
    <text evidence="9">The sequence shown here is derived from an EMBL/GenBank/DDBJ whole genome shotgun (WGS) entry which is preliminary data.</text>
</comment>
<dbReference type="EMBL" id="JHEG04000001">
    <property type="protein sequence ID" value="KAF3884948.1"/>
    <property type="molecule type" value="Genomic_DNA"/>
</dbReference>
<keyword evidence="5" id="KW-0676">Redox-active center</keyword>
<evidence type="ECO:0000256" key="6">
    <source>
        <dbReference type="SAM" id="Phobius"/>
    </source>
</evidence>
<reference evidence="8" key="2">
    <citation type="submission" date="2019-11" db="EMBL/GenBank/DDBJ databases">
        <title>Improved Assembly of Tolypothrix boutellei genome.</title>
        <authorList>
            <person name="Sarangi A.N."/>
            <person name="Mukherjee M."/>
            <person name="Ghosh S."/>
            <person name="Singh D."/>
            <person name="Das A."/>
            <person name="Kant S."/>
            <person name="Prusty A."/>
            <person name="Tripathy S."/>
        </authorList>
    </citation>
    <scope>NUCLEOTIDE SEQUENCE</scope>
    <source>
        <strain evidence="8">VB521301</strain>
    </source>
</reference>
<dbReference type="InterPro" id="IPR012336">
    <property type="entry name" value="Thioredoxin-like_fold"/>
</dbReference>
<evidence type="ECO:0000313" key="9">
    <source>
        <dbReference type="EMBL" id="KIE09303.1"/>
    </source>
</evidence>
<dbReference type="Proteomes" id="UP000029738">
    <property type="component" value="Unassembled WGS sequence"/>
</dbReference>
<dbReference type="Pfam" id="PF13462">
    <property type="entry name" value="Thioredoxin_4"/>
    <property type="match status" value="1"/>
</dbReference>
<dbReference type="STRING" id="1479485.DA73_0233575"/>
<evidence type="ECO:0000256" key="4">
    <source>
        <dbReference type="ARBA" id="ARBA00023157"/>
    </source>
</evidence>
<keyword evidence="6" id="KW-1133">Transmembrane helix</keyword>
<keyword evidence="6" id="KW-0472">Membrane</keyword>
<keyword evidence="4" id="KW-1015">Disulfide bond</keyword>
<dbReference type="SUPFAM" id="SSF52833">
    <property type="entry name" value="Thioredoxin-like"/>
    <property type="match status" value="1"/>
</dbReference>
<comment type="similarity">
    <text evidence="1">Belongs to the thioredoxin family. DsbA subfamily.</text>
</comment>
<keyword evidence="6" id="KW-0812">Transmembrane</keyword>
<gene>
    <name evidence="9" type="ORF">DA73_0233575</name>
    <name evidence="8" type="ORF">DA73_0400005340</name>
</gene>
<dbReference type="Gene3D" id="3.40.30.10">
    <property type="entry name" value="Glutaredoxin"/>
    <property type="match status" value="1"/>
</dbReference>
<evidence type="ECO:0000256" key="1">
    <source>
        <dbReference type="ARBA" id="ARBA00005791"/>
    </source>
</evidence>
<dbReference type="GO" id="GO:0016491">
    <property type="term" value="F:oxidoreductase activity"/>
    <property type="evidence" value="ECO:0007669"/>
    <property type="project" value="UniProtKB-KW"/>
</dbReference>
<keyword evidence="3" id="KW-0560">Oxidoreductase</keyword>
<evidence type="ECO:0000313" key="10">
    <source>
        <dbReference type="Proteomes" id="UP000029738"/>
    </source>
</evidence>
<evidence type="ECO:0000313" key="8">
    <source>
        <dbReference type="EMBL" id="KAF3884948.1"/>
    </source>
</evidence>
<proteinExistence type="inferred from homology"/>
<evidence type="ECO:0000256" key="3">
    <source>
        <dbReference type="ARBA" id="ARBA00023002"/>
    </source>
</evidence>
<dbReference type="OrthoDB" id="117402at2"/>
<dbReference type="PROSITE" id="PS51352">
    <property type="entry name" value="THIOREDOXIN_2"/>
    <property type="match status" value="1"/>
</dbReference>